<evidence type="ECO:0000313" key="2">
    <source>
        <dbReference type="Proteomes" id="UP001057279"/>
    </source>
</evidence>
<organism evidence="1 2">
    <name type="scientific">Ovis ammon polii x Ovis aries</name>
    <dbReference type="NCBI Taxonomy" id="2918886"/>
    <lineage>
        <taxon>Eukaryota</taxon>
        <taxon>Metazoa</taxon>
        <taxon>Chordata</taxon>
        <taxon>Craniata</taxon>
        <taxon>Vertebrata</taxon>
        <taxon>Euteleostomi</taxon>
        <taxon>Mammalia</taxon>
        <taxon>Eutheria</taxon>
        <taxon>Laurasiatheria</taxon>
        <taxon>Artiodactyla</taxon>
        <taxon>Ruminantia</taxon>
        <taxon>Pecora</taxon>
        <taxon>Bovidae</taxon>
        <taxon>Caprinae</taxon>
        <taxon>Ovis</taxon>
    </lineage>
</organism>
<gene>
    <name evidence="1" type="ORF">MJG53_014760</name>
</gene>
<protein>
    <submittedName>
        <fullName evidence="1">Uncharacterized protein</fullName>
    </submittedName>
</protein>
<evidence type="ECO:0000313" key="1">
    <source>
        <dbReference type="EMBL" id="KAI4566083.1"/>
    </source>
</evidence>
<name>A0ACB9UDH6_9CETA</name>
<dbReference type="EMBL" id="CM043043">
    <property type="protein sequence ID" value="KAI4566083.1"/>
    <property type="molecule type" value="Genomic_DNA"/>
</dbReference>
<accession>A0ACB9UDH6</accession>
<keyword evidence="2" id="KW-1185">Reference proteome</keyword>
<reference evidence="1" key="1">
    <citation type="submission" date="2022-03" db="EMBL/GenBank/DDBJ databases">
        <title>Genomic analyses of argali, domestic sheep and their hybrids provide insights into chromosomal evolution, heterosis and genetic basis of agronomic traits.</title>
        <authorList>
            <person name="Li M."/>
        </authorList>
    </citation>
    <scope>NUCLEOTIDE SEQUENCE</scope>
    <source>
        <strain evidence="1">F1 hybrid</strain>
    </source>
</reference>
<sequence length="270" mass="29431">MPTHMLCRTSDLLSVISTTERRGPTDRQFTSNQWVAQAHKPTCQSGPTLGFFCEAGFLQVMVHDNIDTSDYCAFGTFALGAFSGGISTNERVIDVTLCPTDHLPLHLQTQPVRDLPDLVDVGEHLVMADEVPVQKDLHHLTIHVKVRLQNQQATASPAGSSASGKQVDQMVASPVQVPPTQGTFLNSSELWSVSSTKPLRFYPVQLRLWAWAAPTPAEASKPPSLEEGRALCSIENKHTVGQKVNVSPISLALTIWRMQAGVVKTGDNEN</sequence>
<proteinExistence type="predicted"/>
<comment type="caution">
    <text evidence="1">The sequence shown here is derived from an EMBL/GenBank/DDBJ whole genome shotgun (WGS) entry which is preliminary data.</text>
</comment>
<dbReference type="Proteomes" id="UP001057279">
    <property type="component" value="Linkage Group LG18"/>
</dbReference>